<evidence type="ECO:0000256" key="2">
    <source>
        <dbReference type="SAM" id="MobiDB-lite"/>
    </source>
</evidence>
<dbReference type="Proteomes" id="UP001359485">
    <property type="component" value="Unassembled WGS sequence"/>
</dbReference>
<dbReference type="Pfam" id="PF00047">
    <property type="entry name" value="ig"/>
    <property type="match status" value="1"/>
</dbReference>
<feature type="domain" description="Ig-like" evidence="3">
    <location>
        <begin position="317"/>
        <end position="406"/>
    </location>
</feature>
<reference evidence="5 6" key="1">
    <citation type="submission" date="2023-09" db="EMBL/GenBank/DDBJ databases">
        <title>Genomes of two closely related lineages of the louse Polyplax serrata with different host specificities.</title>
        <authorList>
            <person name="Martinu J."/>
            <person name="Tarabai H."/>
            <person name="Stefka J."/>
            <person name="Hypsa V."/>
        </authorList>
    </citation>
    <scope>NUCLEOTIDE SEQUENCE [LARGE SCALE GENOMIC DNA]</scope>
    <source>
        <strain evidence="5">98ZLc_SE</strain>
    </source>
</reference>
<dbReference type="SUPFAM" id="SSF49265">
    <property type="entry name" value="Fibronectin type III"/>
    <property type="match status" value="1"/>
</dbReference>
<dbReference type="InterPro" id="IPR003599">
    <property type="entry name" value="Ig_sub"/>
</dbReference>
<dbReference type="InterPro" id="IPR013151">
    <property type="entry name" value="Immunoglobulin_dom"/>
</dbReference>
<comment type="caution">
    <text evidence="5">The sequence shown here is derived from an EMBL/GenBank/DDBJ whole genome shotgun (WGS) entry which is preliminary data.</text>
</comment>
<dbReference type="InterPro" id="IPR013098">
    <property type="entry name" value="Ig_I-set"/>
</dbReference>
<dbReference type="Pfam" id="PF00041">
    <property type="entry name" value="fn3"/>
    <property type="match status" value="1"/>
</dbReference>
<feature type="domain" description="Ig-like" evidence="3">
    <location>
        <begin position="79"/>
        <end position="212"/>
    </location>
</feature>
<dbReference type="SMART" id="SM00409">
    <property type="entry name" value="IG"/>
    <property type="match status" value="3"/>
</dbReference>
<gene>
    <name evidence="5" type="ORF">RUM44_011883</name>
</gene>
<dbReference type="SUPFAM" id="SSF48726">
    <property type="entry name" value="Immunoglobulin"/>
    <property type="match status" value="3"/>
</dbReference>
<dbReference type="InterPro" id="IPR036179">
    <property type="entry name" value="Ig-like_dom_sf"/>
</dbReference>
<dbReference type="PANTHER" id="PTHR45889">
    <property type="entry name" value="IG-LIKE DOMAIN-CONTAINING PROTEIN"/>
    <property type="match status" value="1"/>
</dbReference>
<protein>
    <submittedName>
        <fullName evidence="5">Uncharacterized protein</fullName>
    </submittedName>
</protein>
<dbReference type="SMART" id="SM00408">
    <property type="entry name" value="IGc2"/>
    <property type="match status" value="3"/>
</dbReference>
<keyword evidence="1" id="KW-0677">Repeat</keyword>
<feature type="domain" description="Fibronectin type-III" evidence="4">
    <location>
        <begin position="410"/>
        <end position="511"/>
    </location>
</feature>
<dbReference type="InterPro" id="IPR003961">
    <property type="entry name" value="FN3_dom"/>
</dbReference>
<keyword evidence="6" id="KW-1185">Reference proteome</keyword>
<evidence type="ECO:0000259" key="4">
    <source>
        <dbReference type="PROSITE" id="PS50853"/>
    </source>
</evidence>
<dbReference type="InterPro" id="IPR007110">
    <property type="entry name" value="Ig-like_dom"/>
</dbReference>
<dbReference type="InterPro" id="IPR003598">
    <property type="entry name" value="Ig_sub2"/>
</dbReference>
<dbReference type="EMBL" id="JAWJWF010000001">
    <property type="protein sequence ID" value="KAK6640197.1"/>
    <property type="molecule type" value="Genomic_DNA"/>
</dbReference>
<evidence type="ECO:0000259" key="3">
    <source>
        <dbReference type="PROSITE" id="PS50835"/>
    </source>
</evidence>
<dbReference type="PROSITE" id="PS50835">
    <property type="entry name" value="IG_LIKE"/>
    <property type="match status" value="3"/>
</dbReference>
<dbReference type="InterPro" id="IPR036116">
    <property type="entry name" value="FN3_sf"/>
</dbReference>
<dbReference type="Gene3D" id="2.60.40.10">
    <property type="entry name" value="Immunoglobulins"/>
    <property type="match status" value="4"/>
</dbReference>
<feature type="region of interest" description="Disordered" evidence="2">
    <location>
        <begin position="78"/>
        <end position="100"/>
    </location>
</feature>
<dbReference type="CDD" id="cd00063">
    <property type="entry name" value="FN3"/>
    <property type="match status" value="1"/>
</dbReference>
<dbReference type="SMART" id="SM00060">
    <property type="entry name" value="FN3"/>
    <property type="match status" value="1"/>
</dbReference>
<feature type="domain" description="Ig-like" evidence="3">
    <location>
        <begin position="222"/>
        <end position="305"/>
    </location>
</feature>
<accession>A0ABR1BDZ5</accession>
<dbReference type="InterPro" id="IPR013783">
    <property type="entry name" value="Ig-like_fold"/>
</dbReference>
<dbReference type="Pfam" id="PF07679">
    <property type="entry name" value="I-set"/>
    <property type="match status" value="2"/>
</dbReference>
<evidence type="ECO:0000256" key="1">
    <source>
        <dbReference type="ARBA" id="ARBA00022737"/>
    </source>
</evidence>
<sequence>MENIRNHHDPQTRDQHSTIEQVHRVVREISNALETKKYCSAVFLDISQAFDKKDLNIPTVRSEASSYARRYRTRLETHPNEAATALLHETQEDSSTTEEKKTSRFLGLIQHPTTPTIGCDICESSLLKFSPEGPEIVKQINDSFYISCSGENAKNVWWYRNNLNISAEFTRVHVERKSEASTSEAGLFFSAIQSSDGGTYTCNATINNKTESANFVLRTYKPITFRDTLAVQSFWENDVAVIRCEADGEPEPSLSWFVDGKHAENFPRYQQIGDGLLVSSVTMEDENRKFICRAAAVSEITSNIAIQNIRLNVLHEPKLKGPSKISAYGYLGGRVNLTCNVDSNPPANFTWFRNNTLFTGDDNMTVVYEKNNSTLYINFVNNTWPESYLCKAENERGSTRVEFNLRKIEKPEPPKRAKIHSATHNSFQLEIHGPPTKDEDIVGYRVQIMEKKEMEKGKLWEVAREVTLLKDHPYIINDLNPNTEYVVRVTTQNRAGTGEYTNEMKTKTLRSSASSNYRVPTALLALLTLFCLYRCA</sequence>
<evidence type="ECO:0000313" key="6">
    <source>
        <dbReference type="Proteomes" id="UP001359485"/>
    </source>
</evidence>
<evidence type="ECO:0000313" key="5">
    <source>
        <dbReference type="EMBL" id="KAK6640197.1"/>
    </source>
</evidence>
<dbReference type="PROSITE" id="PS50853">
    <property type="entry name" value="FN3"/>
    <property type="match status" value="1"/>
</dbReference>
<organism evidence="5 6">
    <name type="scientific">Polyplax serrata</name>
    <name type="common">Common mouse louse</name>
    <dbReference type="NCBI Taxonomy" id="468196"/>
    <lineage>
        <taxon>Eukaryota</taxon>
        <taxon>Metazoa</taxon>
        <taxon>Ecdysozoa</taxon>
        <taxon>Arthropoda</taxon>
        <taxon>Hexapoda</taxon>
        <taxon>Insecta</taxon>
        <taxon>Pterygota</taxon>
        <taxon>Neoptera</taxon>
        <taxon>Paraneoptera</taxon>
        <taxon>Psocodea</taxon>
        <taxon>Troctomorpha</taxon>
        <taxon>Phthiraptera</taxon>
        <taxon>Anoplura</taxon>
        <taxon>Polyplacidae</taxon>
        <taxon>Polyplax</taxon>
    </lineage>
</organism>
<dbReference type="PANTHER" id="PTHR45889:SF8">
    <property type="entry name" value="IG-LIKE DOMAIN-CONTAINING PROTEIN"/>
    <property type="match status" value="1"/>
</dbReference>
<name>A0ABR1BDZ5_POLSC</name>
<proteinExistence type="predicted"/>
<dbReference type="CDD" id="cd00096">
    <property type="entry name" value="Ig"/>
    <property type="match status" value="2"/>
</dbReference>